<accession>A0A4P6EXQ5</accession>
<evidence type="ECO:0000256" key="1">
    <source>
        <dbReference type="ARBA" id="ARBA00022729"/>
    </source>
</evidence>
<dbReference type="SUPFAM" id="SSF53850">
    <property type="entry name" value="Periplasmic binding protein-like II"/>
    <property type="match status" value="1"/>
</dbReference>
<evidence type="ECO:0000256" key="2">
    <source>
        <dbReference type="SAM" id="MobiDB-lite"/>
    </source>
</evidence>
<gene>
    <name evidence="4" type="ORF">ET464_12145</name>
</gene>
<dbReference type="AlphaFoldDB" id="A0A4P6EXQ5"/>
<feature type="signal peptide" evidence="3">
    <location>
        <begin position="1"/>
        <end position="23"/>
    </location>
</feature>
<keyword evidence="5" id="KW-1185">Reference proteome</keyword>
<keyword evidence="1 3" id="KW-0732">Signal</keyword>
<sequence>MPMKKAAALLVSALFLTSIVGCSSSNGNENAGSAAPTQSSDSGSGSTADTGSKSAPTKFSYLKPVWGPATYQKGGAFEKELFEKANVNIDVQIVPVTDYDTKVKTIVASGEIPDVMWGSGPGDAFFRETQEQGAFLKINDYLDKYPAVKEAVPQSIWDMLKDKDGNIYFLPNTVNPDVAFLMYYRKDWFEQLNIPEPKTVDDLVAALQKFKDTPINGQKKIPLTVSDMWTFKDLATSWGASFSGWQPAKDDPNKLVPSYMSPEQKDFYFWVQNLSKNGLVDPDLLVSPNASKSEDKFKAGNVAVLISHYNNYPTIVNDLKKTDPNGEVGIISPLVGPTGIKGGVRAVLPIDRGFYISAKAKDPDGIFRYLNWELTEGHNMMKYGVEGKNYEVKDGKIIPFPEDKIPDDYKRPQMEPFWSLTPFSDSGMVDWNYNKDWMASLGESDLYDYYKSKYEEYSQNEFPDYRNPFIPSQTESEIGSKIYEDNMNSIVSGVVINHKLTPEDWDKHVQDWLKAGGSKIIDEVNANQTDKSKPSYK</sequence>
<organism evidence="4 5">
    <name type="scientific">Paenibacillus protaetiae</name>
    <dbReference type="NCBI Taxonomy" id="2509456"/>
    <lineage>
        <taxon>Bacteria</taxon>
        <taxon>Bacillati</taxon>
        <taxon>Bacillota</taxon>
        <taxon>Bacilli</taxon>
        <taxon>Bacillales</taxon>
        <taxon>Paenibacillaceae</taxon>
        <taxon>Paenibacillus</taxon>
    </lineage>
</organism>
<dbReference type="Gene3D" id="3.40.190.10">
    <property type="entry name" value="Periplasmic binding protein-like II"/>
    <property type="match status" value="2"/>
</dbReference>
<proteinExistence type="predicted"/>
<evidence type="ECO:0000313" key="4">
    <source>
        <dbReference type="EMBL" id="QAY67033.1"/>
    </source>
</evidence>
<evidence type="ECO:0000256" key="3">
    <source>
        <dbReference type="SAM" id="SignalP"/>
    </source>
</evidence>
<dbReference type="Proteomes" id="UP000293568">
    <property type="component" value="Chromosome"/>
</dbReference>
<feature type="chain" id="PRO_5038547619" evidence="3">
    <location>
        <begin position="24"/>
        <end position="537"/>
    </location>
</feature>
<reference evidence="4 5" key="1">
    <citation type="submission" date="2019-01" db="EMBL/GenBank/DDBJ databases">
        <title>Genome sequencing of strain FW100M-2.</title>
        <authorList>
            <person name="Heo J."/>
            <person name="Kim S.-J."/>
            <person name="Kim J.-S."/>
            <person name="Hong S.-B."/>
            <person name="Kwon S.-W."/>
        </authorList>
    </citation>
    <scope>NUCLEOTIDE SEQUENCE [LARGE SCALE GENOMIC DNA]</scope>
    <source>
        <strain evidence="4 5">FW100M-2</strain>
    </source>
</reference>
<dbReference type="PANTHER" id="PTHR43649:SF33">
    <property type="entry name" value="POLYGALACTURONAN_RHAMNOGALACTURONAN-BINDING PROTEIN YTCQ"/>
    <property type="match status" value="1"/>
</dbReference>
<feature type="region of interest" description="Disordered" evidence="2">
    <location>
        <begin position="27"/>
        <end position="54"/>
    </location>
</feature>
<protein>
    <submittedName>
        <fullName evidence="4">Extracellular solute-binding protein</fullName>
    </submittedName>
</protein>
<dbReference type="InterPro" id="IPR050490">
    <property type="entry name" value="Bact_solute-bd_prot1"/>
</dbReference>
<dbReference type="EMBL" id="CP035492">
    <property type="protein sequence ID" value="QAY67033.1"/>
    <property type="molecule type" value="Genomic_DNA"/>
</dbReference>
<evidence type="ECO:0000313" key="5">
    <source>
        <dbReference type="Proteomes" id="UP000293568"/>
    </source>
</evidence>
<dbReference type="PANTHER" id="PTHR43649">
    <property type="entry name" value="ARABINOSE-BINDING PROTEIN-RELATED"/>
    <property type="match status" value="1"/>
</dbReference>
<dbReference type="KEGG" id="pprt:ET464_12145"/>
<name>A0A4P6EXQ5_9BACL</name>
<dbReference type="OrthoDB" id="2500224at2"/>
<dbReference type="PROSITE" id="PS51257">
    <property type="entry name" value="PROKAR_LIPOPROTEIN"/>
    <property type="match status" value="1"/>
</dbReference>